<comment type="caution">
    <text evidence="5">Lacks conserved residue(s) required for the propagation of feature annotation.</text>
</comment>
<dbReference type="STRING" id="28176.CF66_5003"/>
<keyword evidence="10" id="KW-1185">Reference proteome</keyword>
<evidence type="ECO:0000259" key="8">
    <source>
        <dbReference type="Pfam" id="PF11890"/>
    </source>
</evidence>
<dbReference type="InterPro" id="IPR036291">
    <property type="entry name" value="NAD(P)-bd_dom_sf"/>
</dbReference>
<gene>
    <name evidence="5" type="primary">pdxB</name>
    <name evidence="9" type="ORF">O1U_0745</name>
</gene>
<feature type="domain" description="D-isomer specific 2-hydroxyacid dehydrogenase catalytic" evidence="6">
    <location>
        <begin position="5"/>
        <end position="281"/>
    </location>
</feature>
<name>S3DG89_9GAMM</name>
<dbReference type="GO" id="GO:0008615">
    <property type="term" value="P:pyridoxine biosynthetic process"/>
    <property type="evidence" value="ECO:0007669"/>
    <property type="project" value="UniProtKB-UniRule"/>
</dbReference>
<dbReference type="EMBL" id="AMSD01000002">
    <property type="protein sequence ID" value="EPE37442.1"/>
    <property type="molecule type" value="Genomic_DNA"/>
</dbReference>
<feature type="binding site" evidence="5">
    <location>
        <position position="258"/>
    </location>
    <ligand>
        <name>NAD(+)</name>
        <dbReference type="ChEBI" id="CHEBI:57540"/>
    </ligand>
</feature>
<dbReference type="InterPro" id="IPR050418">
    <property type="entry name" value="D-iso_2-hydroxyacid_DH_PdxB"/>
</dbReference>
<evidence type="ECO:0000256" key="1">
    <source>
        <dbReference type="ARBA" id="ARBA00022490"/>
    </source>
</evidence>
<evidence type="ECO:0000313" key="10">
    <source>
        <dbReference type="Proteomes" id="UP000053688"/>
    </source>
</evidence>
<dbReference type="PATRIC" id="fig|1236703.3.peg.769"/>
<dbReference type="Gene3D" id="3.30.1370.170">
    <property type="match status" value="1"/>
</dbReference>
<dbReference type="Gene3D" id="3.40.50.720">
    <property type="entry name" value="NAD(P)-binding Rossmann-like Domain"/>
    <property type="match status" value="2"/>
</dbReference>
<accession>S3DG89</accession>
<comment type="similarity">
    <text evidence="5">Belongs to the D-isomer specific 2-hydroxyacid dehydrogenase family. PdxB subfamily.</text>
</comment>
<evidence type="ECO:0000256" key="4">
    <source>
        <dbReference type="ARBA" id="ARBA00023096"/>
    </source>
</evidence>
<dbReference type="InterPro" id="IPR020921">
    <property type="entry name" value="Erythronate-4-P_DHase"/>
</dbReference>
<keyword evidence="3 5" id="KW-0520">NAD</keyword>
<protein>
    <recommendedName>
        <fullName evidence="5">Erythronate-4-phosphate dehydrogenase</fullName>
        <ecNumber evidence="5">1.1.1.290</ecNumber>
    </recommendedName>
</protein>
<dbReference type="PANTHER" id="PTHR43761:SF1">
    <property type="entry name" value="D-ISOMER SPECIFIC 2-HYDROXYACID DEHYDROGENASE CATALYTIC DOMAIN-CONTAINING PROTEIN-RELATED"/>
    <property type="match status" value="1"/>
</dbReference>
<evidence type="ECO:0000256" key="2">
    <source>
        <dbReference type="ARBA" id="ARBA00023002"/>
    </source>
</evidence>
<dbReference type="SUPFAM" id="SSF51735">
    <property type="entry name" value="NAD(P)-binding Rossmann-fold domains"/>
    <property type="match status" value="1"/>
</dbReference>
<evidence type="ECO:0000256" key="5">
    <source>
        <dbReference type="HAMAP-Rule" id="MF_01825"/>
    </source>
</evidence>
<dbReference type="RefSeq" id="WP_016504074.1">
    <property type="nucleotide sequence ID" value="NZ_AMSD01000002.1"/>
</dbReference>
<dbReference type="GO" id="GO:0051287">
    <property type="term" value="F:NAD binding"/>
    <property type="evidence" value="ECO:0007669"/>
    <property type="project" value="InterPro"/>
</dbReference>
<feature type="active site" evidence="5">
    <location>
        <position position="238"/>
    </location>
</feature>
<dbReference type="InterPro" id="IPR029753">
    <property type="entry name" value="D-isomer_DH_CS"/>
</dbReference>
<dbReference type="InterPro" id="IPR024531">
    <property type="entry name" value="Erythronate-4-P_DHase_dimer"/>
</dbReference>
<dbReference type="GO" id="GO:0033711">
    <property type="term" value="F:4-phosphoerythronate dehydrogenase activity"/>
    <property type="evidence" value="ECO:0007669"/>
    <property type="project" value="UniProtKB-EC"/>
</dbReference>
<feature type="domain" description="Erythronate-4-phosphate dehydrogenase dimerisation" evidence="8">
    <location>
        <begin position="290"/>
        <end position="370"/>
    </location>
</feature>
<comment type="function">
    <text evidence="5">Catalyzes the oxidation of erythronate-4-phosphate to 3-hydroxy-2-oxo-4-phosphonooxybutanoate.</text>
</comment>
<dbReference type="HAMAP" id="MF_01825">
    <property type="entry name" value="PdxB"/>
    <property type="match status" value="1"/>
</dbReference>
<feature type="active site" description="Proton donor" evidence="5">
    <location>
        <position position="255"/>
    </location>
</feature>
<dbReference type="GO" id="GO:0046983">
    <property type="term" value="F:protein dimerization activity"/>
    <property type="evidence" value="ECO:0007669"/>
    <property type="project" value="InterPro"/>
</dbReference>
<comment type="subcellular location">
    <subcellularLocation>
        <location evidence="5">Cytoplasm</location>
    </subcellularLocation>
</comment>
<proteinExistence type="inferred from homology"/>
<evidence type="ECO:0000256" key="3">
    <source>
        <dbReference type="ARBA" id="ARBA00023027"/>
    </source>
</evidence>
<feature type="binding site" evidence="5">
    <location>
        <position position="233"/>
    </location>
    <ligand>
        <name>NAD(+)</name>
        <dbReference type="ChEBI" id="CHEBI:57540"/>
    </ligand>
</feature>
<dbReference type="Proteomes" id="UP000053688">
    <property type="component" value="Unassembled WGS sequence"/>
</dbReference>
<dbReference type="UniPathway" id="UPA00244">
    <property type="reaction ID" value="UER00310"/>
</dbReference>
<dbReference type="AlphaFoldDB" id="S3DG89"/>
<dbReference type="Pfam" id="PF00389">
    <property type="entry name" value="2-Hacid_dh"/>
    <property type="match status" value="1"/>
</dbReference>
<evidence type="ECO:0000259" key="6">
    <source>
        <dbReference type="Pfam" id="PF00389"/>
    </source>
</evidence>
<dbReference type="PROSITE" id="PS00671">
    <property type="entry name" value="D_2_HYDROXYACID_DH_3"/>
    <property type="match status" value="1"/>
</dbReference>
<dbReference type="PANTHER" id="PTHR43761">
    <property type="entry name" value="D-ISOMER SPECIFIC 2-HYDROXYACID DEHYDROGENASE FAMILY PROTEIN (AFU_ORTHOLOGUE AFUA_1G13630)"/>
    <property type="match status" value="1"/>
</dbReference>
<dbReference type="eggNOG" id="COG0111">
    <property type="taxonomic scope" value="Bacteria"/>
</dbReference>
<sequence>MKILIDEGMPYARQLFSQLGEVILKPGRSLTAEDLVDIDALMIRSITKVDKVLLKKINKLKFIGTATSGVDHVDQQLLKEKGIFFTAAFGCNKVGVAEYVFNLLMFLSQQYGFSIFDKTIGIVGAGRIGSYLAHSLDSIAVKILMNDPIKQEQGDQRRLVMLEELLERSDIITLHIPITVGGKYPTYHLINDVILSKFRSDQILINTARGAIIDNSALKKRLLRKDGFIAALDVFEFEPYIDEQLLSLLAFATPHIAGYTLEGSARGTSMIFNRFAKFLDRNFHVESHELLSGSPVSRIRLNTSWNEIILHNLTQFVCNMHQADLLFRREFCRTVSFDEMRKKYLDRREYSSVSITGSIGCNLQPLADLGFQVK</sequence>
<feature type="domain" description="D-isomer specific 2-hydroxyacid dehydrogenase NAD-binding" evidence="7">
    <location>
        <begin position="110"/>
        <end position="257"/>
    </location>
</feature>
<dbReference type="EC" id="1.1.1.290" evidence="5"/>
<feature type="binding site" evidence="5">
    <location>
        <position position="67"/>
    </location>
    <ligand>
        <name>substrate</name>
    </ligand>
</feature>
<organism evidence="9 10">
    <name type="scientific">Candidatus Photodesmus katoptron Akat1</name>
    <dbReference type="NCBI Taxonomy" id="1236703"/>
    <lineage>
        <taxon>Bacteria</taxon>
        <taxon>Pseudomonadati</taxon>
        <taxon>Pseudomonadota</taxon>
        <taxon>Gammaproteobacteria</taxon>
        <taxon>Vibrionales</taxon>
        <taxon>Vibrionaceae</taxon>
        <taxon>Candidatus Photodesmus</taxon>
    </lineage>
</organism>
<dbReference type="CDD" id="cd12158">
    <property type="entry name" value="ErythrP_dh"/>
    <property type="match status" value="1"/>
</dbReference>
<comment type="caution">
    <text evidence="9">The sequence shown here is derived from an EMBL/GenBank/DDBJ whole genome shotgun (WGS) entry which is preliminary data.</text>
</comment>
<feature type="binding site" evidence="5">
    <location>
        <position position="259"/>
    </location>
    <ligand>
        <name>substrate</name>
    </ligand>
</feature>
<keyword evidence="2 5" id="KW-0560">Oxidoreductase</keyword>
<dbReference type="Pfam" id="PF11890">
    <property type="entry name" value="DUF3410"/>
    <property type="match status" value="1"/>
</dbReference>
<evidence type="ECO:0000313" key="9">
    <source>
        <dbReference type="EMBL" id="EPE37442.1"/>
    </source>
</evidence>
<dbReference type="InterPro" id="IPR038251">
    <property type="entry name" value="PdxB_dimer_sf"/>
</dbReference>
<keyword evidence="1 5" id="KW-0963">Cytoplasm</keyword>
<evidence type="ECO:0000259" key="7">
    <source>
        <dbReference type="Pfam" id="PF02826"/>
    </source>
</evidence>
<comment type="subunit">
    <text evidence="5">Homodimer.</text>
</comment>
<dbReference type="Pfam" id="PF02826">
    <property type="entry name" value="2-Hacid_dh_C"/>
    <property type="match status" value="1"/>
</dbReference>
<comment type="catalytic activity">
    <reaction evidence="5">
        <text>4-phospho-D-erythronate + NAD(+) = (R)-3-hydroxy-2-oxo-4-phosphooxybutanoate + NADH + H(+)</text>
        <dbReference type="Rhea" id="RHEA:18829"/>
        <dbReference type="ChEBI" id="CHEBI:15378"/>
        <dbReference type="ChEBI" id="CHEBI:57540"/>
        <dbReference type="ChEBI" id="CHEBI:57945"/>
        <dbReference type="ChEBI" id="CHEBI:58538"/>
        <dbReference type="ChEBI" id="CHEBI:58766"/>
        <dbReference type="EC" id="1.1.1.290"/>
    </reaction>
</comment>
<dbReference type="InterPro" id="IPR006139">
    <property type="entry name" value="D-isomer_2_OHA_DH_cat_dom"/>
</dbReference>
<dbReference type="InterPro" id="IPR006140">
    <property type="entry name" value="D-isomer_DH_NAD-bd"/>
</dbReference>
<feature type="active site" evidence="5">
    <location>
        <position position="209"/>
    </location>
</feature>
<dbReference type="GO" id="GO:0005737">
    <property type="term" value="C:cytoplasm"/>
    <property type="evidence" value="ECO:0007669"/>
    <property type="project" value="UniProtKB-SubCell"/>
</dbReference>
<feature type="binding site" evidence="5">
    <location>
        <position position="147"/>
    </location>
    <ligand>
        <name>NAD(+)</name>
        <dbReference type="ChEBI" id="CHEBI:57540"/>
    </ligand>
</feature>
<keyword evidence="4 5" id="KW-0664">Pyridoxine biosynthesis</keyword>
<feature type="binding site" evidence="5">
    <location>
        <position position="45"/>
    </location>
    <ligand>
        <name>substrate</name>
    </ligand>
</feature>
<dbReference type="SUPFAM" id="SSF52283">
    <property type="entry name" value="Formate/glycerate dehydrogenase catalytic domain-like"/>
    <property type="match status" value="1"/>
</dbReference>
<reference evidence="9 10" key="1">
    <citation type="journal article" date="2014" name="Environ. Microbiol.">
        <title>Genomic signatures of obligate host dependence in the luminous bacterial symbiont of a vertebrate.</title>
        <authorList>
            <person name="Hendry T.A."/>
            <person name="de Wet J.R."/>
            <person name="Dunlap P.V."/>
        </authorList>
    </citation>
    <scope>NUCLEOTIDE SEQUENCE [LARGE SCALE GENOMIC DNA]</scope>
    <source>
        <strain evidence="9 10">Akat1</strain>
    </source>
</reference>
<comment type="pathway">
    <text evidence="5">Cofactor biosynthesis; pyridoxine 5'-phosphate biosynthesis; pyridoxine 5'-phosphate from D-erythrose 4-phosphate: step 2/5.</text>
</comment>